<dbReference type="Proteomes" id="UP001057498">
    <property type="component" value="Chromosome"/>
</dbReference>
<proteinExistence type="predicted"/>
<evidence type="ECO:0000313" key="2">
    <source>
        <dbReference type="EMBL" id="BDI06759.1"/>
    </source>
</evidence>
<name>A0ABN6PNG4_9BURK</name>
<reference evidence="2" key="1">
    <citation type="submission" date="2022-04" db="EMBL/GenBank/DDBJ databases">
        <title>Whole genome sequence of Sphaerotilus sp. FB-5.</title>
        <authorList>
            <person name="Takeda M."/>
            <person name="Narihara S."/>
            <person name="Akimoto M."/>
            <person name="Akimoto R."/>
            <person name="Nishiyashiki S."/>
            <person name="Murakami T."/>
        </authorList>
    </citation>
    <scope>NUCLEOTIDE SEQUENCE</scope>
    <source>
        <strain evidence="2">FB-5</strain>
    </source>
</reference>
<evidence type="ECO:0000256" key="1">
    <source>
        <dbReference type="SAM" id="SignalP"/>
    </source>
</evidence>
<keyword evidence="1" id="KW-0732">Signal</keyword>
<sequence length="123" mass="12862">MPIPHPVRICRFGRLVWLGLLVALLTACGGSDPGDSNFGTPTVTDVTVDRVSRGQLSTFTVTGTHLTASVDFGAGGCDGMTVLRDSTTRQRVTCTPTAAQSVRFTAAAAGTTLWDRTYTGATP</sequence>
<feature type="signal peptide" evidence="1">
    <location>
        <begin position="1"/>
        <end position="29"/>
    </location>
</feature>
<organism evidence="2 3">
    <name type="scientific">Sphaerotilus microaerophilus</name>
    <dbReference type="NCBI Taxonomy" id="2914710"/>
    <lineage>
        <taxon>Bacteria</taxon>
        <taxon>Pseudomonadati</taxon>
        <taxon>Pseudomonadota</taxon>
        <taxon>Betaproteobacteria</taxon>
        <taxon>Burkholderiales</taxon>
        <taxon>Sphaerotilaceae</taxon>
        <taxon>Sphaerotilus</taxon>
    </lineage>
</organism>
<evidence type="ECO:0000313" key="3">
    <source>
        <dbReference type="Proteomes" id="UP001057498"/>
    </source>
</evidence>
<protein>
    <recommendedName>
        <fullName evidence="4">IPT/TIG domain-containing protein</fullName>
    </recommendedName>
</protein>
<gene>
    <name evidence="2" type="ORF">CATMQ487_37290</name>
</gene>
<accession>A0ABN6PNG4</accession>
<dbReference type="EMBL" id="AP025730">
    <property type="protein sequence ID" value="BDI06759.1"/>
    <property type="molecule type" value="Genomic_DNA"/>
</dbReference>
<keyword evidence="3" id="KW-1185">Reference proteome</keyword>
<feature type="chain" id="PRO_5046928967" description="IPT/TIG domain-containing protein" evidence="1">
    <location>
        <begin position="30"/>
        <end position="123"/>
    </location>
</feature>
<evidence type="ECO:0008006" key="4">
    <source>
        <dbReference type="Google" id="ProtNLM"/>
    </source>
</evidence>